<dbReference type="GO" id="GO:0003723">
    <property type="term" value="F:RNA binding"/>
    <property type="evidence" value="ECO:0007669"/>
    <property type="project" value="UniProtKB-UniRule"/>
</dbReference>
<evidence type="ECO:0000256" key="2">
    <source>
        <dbReference type="SAM" id="MobiDB-lite"/>
    </source>
</evidence>
<dbReference type="PROSITE" id="PS50102">
    <property type="entry name" value="RRM"/>
    <property type="match status" value="1"/>
</dbReference>
<dbReference type="AlphaFoldDB" id="A0A151RA02"/>
<dbReference type="EMBL" id="KQ483906">
    <property type="protein sequence ID" value="KYP39468.1"/>
    <property type="molecule type" value="Genomic_DNA"/>
</dbReference>
<dbReference type="Proteomes" id="UP000075243">
    <property type="component" value="Unassembled WGS sequence"/>
</dbReference>
<keyword evidence="5" id="KW-1185">Reference proteome</keyword>
<dbReference type="SMART" id="SM00360">
    <property type="entry name" value="RRM"/>
    <property type="match status" value="1"/>
</dbReference>
<name>A0A151RA02_CAJCA</name>
<feature type="domain" description="RRM" evidence="3">
    <location>
        <begin position="20"/>
        <end position="97"/>
    </location>
</feature>
<evidence type="ECO:0000313" key="5">
    <source>
        <dbReference type="Proteomes" id="UP000075243"/>
    </source>
</evidence>
<accession>A0A151RA02</accession>
<dbReference type="Gene3D" id="3.30.70.330">
    <property type="match status" value="1"/>
</dbReference>
<protein>
    <recommendedName>
        <fullName evidence="3">RRM domain-containing protein</fullName>
    </recommendedName>
</protein>
<evidence type="ECO:0000259" key="3">
    <source>
        <dbReference type="PROSITE" id="PS50102"/>
    </source>
</evidence>
<dbReference type="Gramene" id="C.cajan_41952.t">
    <property type="protein sequence ID" value="C.cajan_41952.t"/>
    <property type="gene ID" value="C.cajan_41952"/>
</dbReference>
<dbReference type="OMA" id="YELVEWH"/>
<proteinExistence type="predicted"/>
<keyword evidence="1" id="KW-0694">RNA-binding</keyword>
<dbReference type="Pfam" id="PF00076">
    <property type="entry name" value="RRM_1"/>
    <property type="match status" value="1"/>
</dbReference>
<dbReference type="InterPro" id="IPR012677">
    <property type="entry name" value="Nucleotide-bd_a/b_plait_sf"/>
</dbReference>
<dbReference type="PANTHER" id="PTHR34427">
    <property type="entry name" value="DUF4283 DOMAIN PROTEIN"/>
    <property type="match status" value="1"/>
</dbReference>
<dbReference type="CDD" id="cd00590">
    <property type="entry name" value="RRM_SF"/>
    <property type="match status" value="1"/>
</dbReference>
<feature type="compositionally biased region" description="Basic and acidic residues" evidence="2">
    <location>
        <begin position="350"/>
        <end position="369"/>
    </location>
</feature>
<sequence>MGGTQEGFGGHLRQILNNSTSFFFTNVAENQEISVLWKIFQKWGKVVDVFIPKKRDNQGRRFGFVRFSGVCDVEGLERSLNSIVIGARRLKVNLTRHSRMVRSNSHVVTRVQLDRQGVSGRVMRNHGVSYADKLKGTTRFNAKDSKGNTMVSATGGKEWVRKKEPWAHLHFSVDDEDLLQEGLLDIKVATMGDDMVLVESDAGVNLEDTVALNKKLWERWFYELVEWHPRMVCVQRQTWVRCYGIPLHAWSEKFFIKMVSSMGDFVQVDEDTRQRRRLDYARIQVSTTYKALINEESRVLVNDLCFSVRLVEEHGGQFLTREWVSDDSTFEDVSVDQSLDLEDVENYSSEEDRGVEEGPLETKAKERSSSSEVSQGIVNDDSGGNCIEGVTKRVEQIVEGVKESAMEVAKSTDLGMKGVNVIEGVGNKVTKNIQNGAVGNTQNDMVSPMREVGADQYVALVDDGGLITNRSRVIGEKEGVFSRGGGVECDEGRERTEVEVEVTNVVTSGGVNKKMEDISLDGVHR</sequence>
<evidence type="ECO:0000256" key="1">
    <source>
        <dbReference type="PROSITE-ProRule" id="PRU00176"/>
    </source>
</evidence>
<dbReference type="PANTHER" id="PTHR34427:SF5">
    <property type="entry name" value="DUF4283 DOMAIN-CONTAINING PROTEIN"/>
    <property type="match status" value="1"/>
</dbReference>
<dbReference type="STRING" id="3821.A0A151RA02"/>
<feature type="region of interest" description="Disordered" evidence="2">
    <location>
        <begin position="341"/>
        <end position="384"/>
    </location>
</feature>
<dbReference type="InterPro" id="IPR035979">
    <property type="entry name" value="RBD_domain_sf"/>
</dbReference>
<dbReference type="SUPFAM" id="SSF54928">
    <property type="entry name" value="RNA-binding domain, RBD"/>
    <property type="match status" value="1"/>
</dbReference>
<organism evidence="4 5">
    <name type="scientific">Cajanus cajan</name>
    <name type="common">Pigeon pea</name>
    <name type="synonym">Cajanus indicus</name>
    <dbReference type="NCBI Taxonomy" id="3821"/>
    <lineage>
        <taxon>Eukaryota</taxon>
        <taxon>Viridiplantae</taxon>
        <taxon>Streptophyta</taxon>
        <taxon>Embryophyta</taxon>
        <taxon>Tracheophyta</taxon>
        <taxon>Spermatophyta</taxon>
        <taxon>Magnoliopsida</taxon>
        <taxon>eudicotyledons</taxon>
        <taxon>Gunneridae</taxon>
        <taxon>Pentapetalae</taxon>
        <taxon>rosids</taxon>
        <taxon>fabids</taxon>
        <taxon>Fabales</taxon>
        <taxon>Fabaceae</taxon>
        <taxon>Papilionoideae</taxon>
        <taxon>50 kb inversion clade</taxon>
        <taxon>NPAAA clade</taxon>
        <taxon>indigoferoid/millettioid clade</taxon>
        <taxon>Phaseoleae</taxon>
        <taxon>Cajanus</taxon>
    </lineage>
</organism>
<gene>
    <name evidence="4" type="ORF">KK1_039222</name>
</gene>
<evidence type="ECO:0000313" key="4">
    <source>
        <dbReference type="EMBL" id="KYP39468.1"/>
    </source>
</evidence>
<dbReference type="InterPro" id="IPR000504">
    <property type="entry name" value="RRM_dom"/>
</dbReference>
<reference evidence="4" key="1">
    <citation type="journal article" date="2012" name="Nat. Biotechnol.">
        <title>Draft genome sequence of pigeonpea (Cajanus cajan), an orphan legume crop of resource-poor farmers.</title>
        <authorList>
            <person name="Varshney R.K."/>
            <person name="Chen W."/>
            <person name="Li Y."/>
            <person name="Bharti A.K."/>
            <person name="Saxena R.K."/>
            <person name="Schlueter J.A."/>
            <person name="Donoghue M.T."/>
            <person name="Azam S."/>
            <person name="Fan G."/>
            <person name="Whaley A.M."/>
            <person name="Farmer A.D."/>
            <person name="Sheridan J."/>
            <person name="Iwata A."/>
            <person name="Tuteja R."/>
            <person name="Penmetsa R.V."/>
            <person name="Wu W."/>
            <person name="Upadhyaya H.D."/>
            <person name="Yang S.P."/>
            <person name="Shah T."/>
            <person name="Saxena K.B."/>
            <person name="Michael T."/>
            <person name="McCombie W.R."/>
            <person name="Yang B."/>
            <person name="Zhang G."/>
            <person name="Yang H."/>
            <person name="Wang J."/>
            <person name="Spillane C."/>
            <person name="Cook D.R."/>
            <person name="May G.D."/>
            <person name="Xu X."/>
            <person name="Jackson S.A."/>
        </authorList>
    </citation>
    <scope>NUCLEOTIDE SEQUENCE [LARGE SCALE GENOMIC DNA]</scope>
</reference>